<evidence type="ECO:0000313" key="2">
    <source>
        <dbReference type="Proteomes" id="UP000076079"/>
    </source>
</evidence>
<sequence>MIRTEEEWRAFWSHLPTRQTVPPIDFSRATLFAVVGGGADAPASKPLVVSVNDNAGQTVVVWRREPDVSPTDEKPFTVVAIPRTIEGPVRFERQQ</sequence>
<evidence type="ECO:0000313" key="1">
    <source>
        <dbReference type="EMBL" id="AMY12490.1"/>
    </source>
</evidence>
<dbReference type="RefSeq" id="WP_157899811.1">
    <property type="nucleotide sequence ID" value="NZ_CP015136.1"/>
</dbReference>
<protein>
    <submittedName>
        <fullName evidence="1">Uncharacterized protein</fullName>
    </submittedName>
</protein>
<reference evidence="2" key="2">
    <citation type="submission" date="2016-04" db="EMBL/GenBank/DDBJ databases">
        <title>First Complete Genome Sequence of a Subdivision 6 Acidobacterium.</title>
        <authorList>
            <person name="Huang S."/>
            <person name="Vieira S."/>
            <person name="Bunk B."/>
            <person name="Riedel T."/>
            <person name="Sproeer C."/>
            <person name="Overmann J."/>
        </authorList>
    </citation>
    <scope>NUCLEOTIDE SEQUENCE [LARGE SCALE GENOMIC DNA]</scope>
    <source>
        <strain evidence="2">DSM 100886 HEG_-6_39</strain>
    </source>
</reference>
<gene>
    <name evidence="1" type="ORF">LuPra_05766</name>
</gene>
<keyword evidence="2" id="KW-1185">Reference proteome</keyword>
<dbReference type="AlphaFoldDB" id="A0A143PWP7"/>
<dbReference type="KEGG" id="abac:LuPra_05766"/>
<dbReference type="EMBL" id="CP015136">
    <property type="protein sequence ID" value="AMY12490.1"/>
    <property type="molecule type" value="Genomic_DNA"/>
</dbReference>
<proteinExistence type="predicted"/>
<organism evidence="1 2">
    <name type="scientific">Luteitalea pratensis</name>
    <dbReference type="NCBI Taxonomy" id="1855912"/>
    <lineage>
        <taxon>Bacteria</taxon>
        <taxon>Pseudomonadati</taxon>
        <taxon>Acidobacteriota</taxon>
        <taxon>Vicinamibacteria</taxon>
        <taxon>Vicinamibacterales</taxon>
        <taxon>Vicinamibacteraceae</taxon>
        <taxon>Luteitalea</taxon>
    </lineage>
</organism>
<dbReference type="Proteomes" id="UP000076079">
    <property type="component" value="Chromosome"/>
</dbReference>
<name>A0A143PWP7_LUTPR</name>
<accession>A0A143PWP7</accession>
<reference evidence="1 2" key="1">
    <citation type="journal article" date="2016" name="Genome Announc.">
        <title>First Complete Genome Sequence of a Subdivision 6 Acidobacterium Strain.</title>
        <authorList>
            <person name="Huang S."/>
            <person name="Vieira S."/>
            <person name="Bunk B."/>
            <person name="Riedel T."/>
            <person name="Sproer C."/>
            <person name="Overmann J."/>
        </authorList>
    </citation>
    <scope>NUCLEOTIDE SEQUENCE [LARGE SCALE GENOMIC DNA]</scope>
    <source>
        <strain evidence="2">DSM 100886 HEG_-6_39</strain>
    </source>
</reference>